<sequence length="93" mass="10065">MTTDTLLPPGSACLMHGMAERLGADVVRAANSGEISQGELAEMETRCGQCSKHDACILWLMDHQGPQEATPDYCLNTQELNYVRAVQAELIAS</sequence>
<dbReference type="OrthoDB" id="7961152at2"/>
<dbReference type="AlphaFoldDB" id="A0A1I3VG51"/>
<feature type="domain" description="DUF6455" evidence="1">
    <location>
        <begin position="12"/>
        <end position="85"/>
    </location>
</feature>
<name>A0A1I3VG51_9RHOB</name>
<dbReference type="InterPro" id="IPR045601">
    <property type="entry name" value="DUF6455"/>
</dbReference>
<dbReference type="RefSeq" id="WP_143093118.1">
    <property type="nucleotide sequence ID" value="NZ_FORH01000007.1"/>
</dbReference>
<proteinExistence type="predicted"/>
<dbReference type="Pfam" id="PF20056">
    <property type="entry name" value="DUF6455"/>
    <property type="match status" value="1"/>
</dbReference>
<dbReference type="EMBL" id="FORH01000007">
    <property type="protein sequence ID" value="SFJ94358.1"/>
    <property type="molecule type" value="Genomic_DNA"/>
</dbReference>
<evidence type="ECO:0000313" key="2">
    <source>
        <dbReference type="EMBL" id="SFJ94358.1"/>
    </source>
</evidence>
<dbReference type="Proteomes" id="UP000199630">
    <property type="component" value="Unassembled WGS sequence"/>
</dbReference>
<protein>
    <recommendedName>
        <fullName evidence="1">DUF6455 domain-containing protein</fullName>
    </recommendedName>
</protein>
<organism evidence="2 3">
    <name type="scientific">Celeribacter neptunius</name>
    <dbReference type="NCBI Taxonomy" id="588602"/>
    <lineage>
        <taxon>Bacteria</taxon>
        <taxon>Pseudomonadati</taxon>
        <taxon>Pseudomonadota</taxon>
        <taxon>Alphaproteobacteria</taxon>
        <taxon>Rhodobacterales</taxon>
        <taxon>Roseobacteraceae</taxon>
        <taxon>Celeribacter</taxon>
    </lineage>
</organism>
<reference evidence="3" key="1">
    <citation type="submission" date="2016-10" db="EMBL/GenBank/DDBJ databases">
        <authorList>
            <person name="Varghese N."/>
            <person name="Submissions S."/>
        </authorList>
    </citation>
    <scope>NUCLEOTIDE SEQUENCE [LARGE SCALE GENOMIC DNA]</scope>
    <source>
        <strain evidence="3">DSM 26471</strain>
    </source>
</reference>
<evidence type="ECO:0000313" key="3">
    <source>
        <dbReference type="Proteomes" id="UP000199630"/>
    </source>
</evidence>
<gene>
    <name evidence="2" type="ORF">SAMN04487991_3360</name>
</gene>
<evidence type="ECO:0000259" key="1">
    <source>
        <dbReference type="Pfam" id="PF20056"/>
    </source>
</evidence>
<keyword evidence="3" id="KW-1185">Reference proteome</keyword>
<accession>A0A1I3VG51</accession>